<gene>
    <name evidence="1" type="ORF">GCM10017643_14930</name>
</gene>
<protein>
    <recommendedName>
        <fullName evidence="3">PqqD family protein</fullName>
    </recommendedName>
</protein>
<dbReference type="RefSeq" id="WP_213372536.1">
    <property type="nucleotide sequence ID" value="NZ_BSFJ01000005.1"/>
</dbReference>
<evidence type="ECO:0008006" key="3">
    <source>
        <dbReference type="Google" id="ProtNLM"/>
    </source>
</evidence>
<accession>A0A9W6J972</accession>
<sequence length="93" mass="10328">MALSRISEVVRRPHPLEAAVGDTQVLLDAEQGLYFGLNAVAAGIWRRLEQPLRVDDLCRMLGAEYAAAPARIEEDVLAFLTRLEAQNLIEIRA</sequence>
<dbReference type="InterPro" id="IPR041881">
    <property type="entry name" value="PqqD_sf"/>
</dbReference>
<evidence type="ECO:0000313" key="2">
    <source>
        <dbReference type="Proteomes" id="UP001143370"/>
    </source>
</evidence>
<dbReference type="AlphaFoldDB" id="A0A9W6J972"/>
<reference evidence="1" key="1">
    <citation type="journal article" date="2014" name="Int. J. Syst. Evol. Microbiol.">
        <title>Complete genome sequence of Corynebacterium casei LMG S-19264T (=DSM 44701T), isolated from a smear-ripened cheese.</title>
        <authorList>
            <consortium name="US DOE Joint Genome Institute (JGI-PGF)"/>
            <person name="Walter F."/>
            <person name="Albersmeier A."/>
            <person name="Kalinowski J."/>
            <person name="Ruckert C."/>
        </authorList>
    </citation>
    <scope>NUCLEOTIDE SEQUENCE</scope>
    <source>
        <strain evidence="1">VKM B-2484</strain>
    </source>
</reference>
<proteinExistence type="predicted"/>
<evidence type="ECO:0000313" key="1">
    <source>
        <dbReference type="EMBL" id="GLK71378.1"/>
    </source>
</evidence>
<dbReference type="Gene3D" id="1.10.10.1150">
    <property type="entry name" value="Coenzyme PQQ synthesis protein D (PqqD)"/>
    <property type="match status" value="1"/>
</dbReference>
<comment type="caution">
    <text evidence="1">The sequence shown here is derived from an EMBL/GenBank/DDBJ whole genome shotgun (WGS) entry which is preliminary data.</text>
</comment>
<name>A0A9W6J972_9HYPH</name>
<dbReference type="Proteomes" id="UP001143370">
    <property type="component" value="Unassembled WGS sequence"/>
</dbReference>
<dbReference type="Pfam" id="PF05402">
    <property type="entry name" value="PqqD"/>
    <property type="match status" value="1"/>
</dbReference>
<dbReference type="InterPro" id="IPR008792">
    <property type="entry name" value="PQQD"/>
</dbReference>
<reference evidence="1" key="2">
    <citation type="submission" date="2023-01" db="EMBL/GenBank/DDBJ databases">
        <authorList>
            <person name="Sun Q."/>
            <person name="Evtushenko L."/>
        </authorList>
    </citation>
    <scope>NUCLEOTIDE SEQUENCE</scope>
    <source>
        <strain evidence="1">VKM B-2484</strain>
    </source>
</reference>
<keyword evidence="2" id="KW-1185">Reference proteome</keyword>
<organism evidence="1 2">
    <name type="scientific">Ancylobacter dichloromethanicus</name>
    <dbReference type="NCBI Taxonomy" id="518825"/>
    <lineage>
        <taxon>Bacteria</taxon>
        <taxon>Pseudomonadati</taxon>
        <taxon>Pseudomonadota</taxon>
        <taxon>Alphaproteobacteria</taxon>
        <taxon>Hyphomicrobiales</taxon>
        <taxon>Xanthobacteraceae</taxon>
        <taxon>Ancylobacter</taxon>
    </lineage>
</organism>
<dbReference type="EMBL" id="BSFJ01000005">
    <property type="protein sequence ID" value="GLK71378.1"/>
    <property type="molecule type" value="Genomic_DNA"/>
</dbReference>